<name>A0A4R2I7S1_9GAMM</name>
<organism evidence="1 2">
    <name type="scientific">Dokdonella fugitiva</name>
    <dbReference type="NCBI Taxonomy" id="328517"/>
    <lineage>
        <taxon>Bacteria</taxon>
        <taxon>Pseudomonadati</taxon>
        <taxon>Pseudomonadota</taxon>
        <taxon>Gammaproteobacteria</taxon>
        <taxon>Lysobacterales</taxon>
        <taxon>Rhodanobacteraceae</taxon>
        <taxon>Dokdonella</taxon>
    </lineage>
</organism>
<gene>
    <name evidence="1" type="ORF">EV148_106121</name>
</gene>
<dbReference type="AlphaFoldDB" id="A0A4R2I7S1"/>
<dbReference type="RefSeq" id="WP_131998514.1">
    <property type="nucleotide sequence ID" value="NZ_JACGXM010000007.1"/>
</dbReference>
<dbReference type="Proteomes" id="UP000294862">
    <property type="component" value="Unassembled WGS sequence"/>
</dbReference>
<evidence type="ECO:0000313" key="1">
    <source>
        <dbReference type="EMBL" id="TCO39966.1"/>
    </source>
</evidence>
<evidence type="ECO:0000313" key="2">
    <source>
        <dbReference type="Proteomes" id="UP000294862"/>
    </source>
</evidence>
<reference evidence="1 2" key="1">
    <citation type="journal article" date="2015" name="Stand. Genomic Sci.">
        <title>Genomic Encyclopedia of Bacterial and Archaeal Type Strains, Phase III: the genomes of soil and plant-associated and newly described type strains.</title>
        <authorList>
            <person name="Whitman W.B."/>
            <person name="Woyke T."/>
            <person name="Klenk H.P."/>
            <person name="Zhou Y."/>
            <person name="Lilburn T.G."/>
            <person name="Beck B.J."/>
            <person name="De Vos P."/>
            <person name="Vandamme P."/>
            <person name="Eisen J.A."/>
            <person name="Garrity G."/>
            <person name="Hugenholtz P."/>
            <person name="Kyrpides N.C."/>
        </authorList>
    </citation>
    <scope>NUCLEOTIDE SEQUENCE [LARGE SCALE GENOMIC DNA]</scope>
    <source>
        <strain evidence="1 2">A3</strain>
    </source>
</reference>
<keyword evidence="2" id="KW-1185">Reference proteome</keyword>
<proteinExistence type="predicted"/>
<sequence>MNGNIPEEGQDVQVRIGGGSWQSATYRRGQFVDAFGLPLDPARISEWQAAEPRVRDTRDRLAEWNALGSFH</sequence>
<comment type="caution">
    <text evidence="1">The sequence shown here is derived from an EMBL/GenBank/DDBJ whole genome shotgun (WGS) entry which is preliminary data.</text>
</comment>
<accession>A0A4R2I7S1</accession>
<protein>
    <submittedName>
        <fullName evidence="1">Uncharacterized protein</fullName>
    </submittedName>
</protein>
<dbReference type="EMBL" id="SLWQ01000006">
    <property type="protein sequence ID" value="TCO39966.1"/>
    <property type="molecule type" value="Genomic_DNA"/>
</dbReference>